<protein>
    <submittedName>
        <fullName evidence="3">Peptidase C13 family protein</fullName>
    </submittedName>
</protein>
<dbReference type="InterPro" id="IPR001096">
    <property type="entry name" value="Peptidase_C13"/>
</dbReference>
<evidence type="ECO:0000256" key="2">
    <source>
        <dbReference type="SAM" id="Phobius"/>
    </source>
</evidence>
<dbReference type="GO" id="GO:0004197">
    <property type="term" value="F:cysteine-type endopeptidase activity"/>
    <property type="evidence" value="ECO:0007669"/>
    <property type="project" value="TreeGrafter"/>
</dbReference>
<dbReference type="STRING" id="35608.A0A2U1ND85"/>
<dbReference type="EMBL" id="PKPP01003077">
    <property type="protein sequence ID" value="PWA71482.1"/>
    <property type="molecule type" value="Genomic_DNA"/>
</dbReference>
<dbReference type="PANTHER" id="PTHR12000:SF42">
    <property type="entry name" value="LEGUMAIN"/>
    <property type="match status" value="1"/>
</dbReference>
<dbReference type="OrthoDB" id="192611at2759"/>
<accession>A0A2U1ND85</accession>
<name>A0A2U1ND85_ARTAN</name>
<sequence length="216" mass="23834">MKGVSGMWHGDYVVIFVEIGALGIITLSDVAQTFDLLKAGGLKEENIVSFLYNKVEHHKDNPFLGKLRPGGQAKNYYAGLRKDYTGDDVTSMNILSVLSRKRSEVGYRKVISSNPRDMIFVVISAHGSAGIVINPNTELKKRGLMEAILSLQRGRKFGSLIGKALAKPVEGYIIGGDGAEVSRFSIAGEFGVMSVKKDKLENFQGYDQEWPFHNDY</sequence>
<dbReference type="Gene3D" id="3.40.50.1460">
    <property type="match status" value="1"/>
</dbReference>
<dbReference type="PANTHER" id="PTHR12000">
    <property type="entry name" value="HEMOGLOBINASE FAMILY MEMBER"/>
    <property type="match status" value="1"/>
</dbReference>
<evidence type="ECO:0000313" key="4">
    <source>
        <dbReference type="Proteomes" id="UP000245207"/>
    </source>
</evidence>
<dbReference type="Proteomes" id="UP000245207">
    <property type="component" value="Unassembled WGS sequence"/>
</dbReference>
<keyword evidence="2" id="KW-0472">Membrane</keyword>
<evidence type="ECO:0000313" key="3">
    <source>
        <dbReference type="EMBL" id="PWA71482.1"/>
    </source>
</evidence>
<dbReference type="PRINTS" id="PR00776">
    <property type="entry name" value="HEMOGLOBNASE"/>
</dbReference>
<gene>
    <name evidence="3" type="ORF">CTI12_AA280610</name>
</gene>
<evidence type="ECO:0000256" key="1">
    <source>
        <dbReference type="ARBA" id="ARBA00009941"/>
    </source>
</evidence>
<dbReference type="GO" id="GO:0005773">
    <property type="term" value="C:vacuole"/>
    <property type="evidence" value="ECO:0007669"/>
    <property type="project" value="GOC"/>
</dbReference>
<reference evidence="3 4" key="1">
    <citation type="journal article" date="2018" name="Mol. Plant">
        <title>The genome of Artemisia annua provides insight into the evolution of Asteraceae family and artemisinin biosynthesis.</title>
        <authorList>
            <person name="Shen Q."/>
            <person name="Zhang L."/>
            <person name="Liao Z."/>
            <person name="Wang S."/>
            <person name="Yan T."/>
            <person name="Shi P."/>
            <person name="Liu M."/>
            <person name="Fu X."/>
            <person name="Pan Q."/>
            <person name="Wang Y."/>
            <person name="Lv Z."/>
            <person name="Lu X."/>
            <person name="Zhang F."/>
            <person name="Jiang W."/>
            <person name="Ma Y."/>
            <person name="Chen M."/>
            <person name="Hao X."/>
            <person name="Li L."/>
            <person name="Tang Y."/>
            <person name="Lv G."/>
            <person name="Zhou Y."/>
            <person name="Sun X."/>
            <person name="Brodelius P.E."/>
            <person name="Rose J.K.C."/>
            <person name="Tang K."/>
        </authorList>
    </citation>
    <scope>NUCLEOTIDE SEQUENCE [LARGE SCALE GENOMIC DNA]</scope>
    <source>
        <strain evidence="4">cv. Huhao1</strain>
        <tissue evidence="3">Leaf</tissue>
    </source>
</reference>
<organism evidence="3 4">
    <name type="scientific">Artemisia annua</name>
    <name type="common">Sweet wormwood</name>
    <dbReference type="NCBI Taxonomy" id="35608"/>
    <lineage>
        <taxon>Eukaryota</taxon>
        <taxon>Viridiplantae</taxon>
        <taxon>Streptophyta</taxon>
        <taxon>Embryophyta</taxon>
        <taxon>Tracheophyta</taxon>
        <taxon>Spermatophyta</taxon>
        <taxon>Magnoliopsida</taxon>
        <taxon>eudicotyledons</taxon>
        <taxon>Gunneridae</taxon>
        <taxon>Pentapetalae</taxon>
        <taxon>asterids</taxon>
        <taxon>campanulids</taxon>
        <taxon>Asterales</taxon>
        <taxon>Asteraceae</taxon>
        <taxon>Asteroideae</taxon>
        <taxon>Anthemideae</taxon>
        <taxon>Artemisiinae</taxon>
        <taxon>Artemisia</taxon>
    </lineage>
</organism>
<dbReference type="Pfam" id="PF01650">
    <property type="entry name" value="Peptidase_C13"/>
    <property type="match status" value="1"/>
</dbReference>
<keyword evidence="2" id="KW-1133">Transmembrane helix</keyword>
<comment type="similarity">
    <text evidence="1">Belongs to the peptidase C13 family.</text>
</comment>
<comment type="caution">
    <text evidence="3">The sequence shown here is derived from an EMBL/GenBank/DDBJ whole genome shotgun (WGS) entry which is preliminary data.</text>
</comment>
<dbReference type="AlphaFoldDB" id="A0A2U1ND85"/>
<feature type="transmembrane region" description="Helical" evidence="2">
    <location>
        <begin position="12"/>
        <end position="31"/>
    </location>
</feature>
<dbReference type="GO" id="GO:0006624">
    <property type="term" value="P:vacuolar protein processing"/>
    <property type="evidence" value="ECO:0007669"/>
    <property type="project" value="TreeGrafter"/>
</dbReference>
<proteinExistence type="inferred from homology"/>
<keyword evidence="2" id="KW-0812">Transmembrane</keyword>
<keyword evidence="4" id="KW-1185">Reference proteome</keyword>
<dbReference type="GO" id="GO:0051603">
    <property type="term" value="P:proteolysis involved in protein catabolic process"/>
    <property type="evidence" value="ECO:0007669"/>
    <property type="project" value="TreeGrafter"/>
</dbReference>